<dbReference type="EMBL" id="WUEK01000012">
    <property type="protein sequence ID" value="MXG91448.1"/>
    <property type="molecule type" value="Genomic_DNA"/>
</dbReference>
<accession>A0A6L7EZZ3</accession>
<dbReference type="AlphaFoldDB" id="A0A6L7EZZ3"/>
<organism evidence="1 2">
    <name type="scientific">Nocardioides flavescens</name>
    <dbReference type="NCBI Taxonomy" id="2691959"/>
    <lineage>
        <taxon>Bacteria</taxon>
        <taxon>Bacillati</taxon>
        <taxon>Actinomycetota</taxon>
        <taxon>Actinomycetes</taxon>
        <taxon>Propionibacteriales</taxon>
        <taxon>Nocardioidaceae</taxon>
        <taxon>Nocardioides</taxon>
    </lineage>
</organism>
<reference evidence="1 2" key="1">
    <citation type="submission" date="2019-12" db="EMBL/GenBank/DDBJ databases">
        <authorList>
            <person name="Kun Z."/>
        </authorList>
    </citation>
    <scope>NUCLEOTIDE SEQUENCE [LARGE SCALE GENOMIC DNA]</scope>
    <source>
        <strain evidence="1 2">YIM 123512</strain>
    </source>
</reference>
<evidence type="ECO:0008006" key="3">
    <source>
        <dbReference type="Google" id="ProtNLM"/>
    </source>
</evidence>
<sequence length="216" mass="23073">MTTAPLAPAPTAVLLQRMRAATAKRTAAEVELVELASAWAHAHTIAPASSRLEGYDPLAPLGMDEVTASAEEVEWYALPELRWDAAASFAAAQGLTTAAGADLLRDVLTLELRLPLTWARIRSGQVAVWRGRRIAQRVLGLADDVVALVDYNIAPKAHSVGVTGIDHLIDTVMLQRHAEQVELEAMEAAEERYARAASPVDAMGCRSTSCGPTTPT</sequence>
<dbReference type="RefSeq" id="WP_160879369.1">
    <property type="nucleotide sequence ID" value="NZ_WUEK01000012.1"/>
</dbReference>
<evidence type="ECO:0000313" key="1">
    <source>
        <dbReference type="EMBL" id="MXG91448.1"/>
    </source>
</evidence>
<gene>
    <name evidence="1" type="ORF">GRQ65_18030</name>
</gene>
<dbReference type="Proteomes" id="UP000473325">
    <property type="component" value="Unassembled WGS sequence"/>
</dbReference>
<protein>
    <recommendedName>
        <fullName evidence="3">DUF222 domain-containing protein</fullName>
    </recommendedName>
</protein>
<keyword evidence="2" id="KW-1185">Reference proteome</keyword>
<proteinExistence type="predicted"/>
<name>A0A6L7EZZ3_9ACTN</name>
<evidence type="ECO:0000313" key="2">
    <source>
        <dbReference type="Proteomes" id="UP000473325"/>
    </source>
</evidence>
<comment type="caution">
    <text evidence="1">The sequence shown here is derived from an EMBL/GenBank/DDBJ whole genome shotgun (WGS) entry which is preliminary data.</text>
</comment>